<dbReference type="AlphaFoldDB" id="A0A2I1H4Z6"/>
<feature type="region of interest" description="Disordered" evidence="2">
    <location>
        <begin position="92"/>
        <end position="126"/>
    </location>
</feature>
<reference evidence="3 4" key="1">
    <citation type="submission" date="2015-10" db="EMBL/GenBank/DDBJ databases">
        <title>Genome analyses suggest a sexual origin of heterokaryosis in a supposedly ancient asexual fungus.</title>
        <authorList>
            <person name="Ropars J."/>
            <person name="Sedzielewska K."/>
            <person name="Noel J."/>
            <person name="Charron P."/>
            <person name="Farinelli L."/>
            <person name="Marton T."/>
            <person name="Kruger M."/>
            <person name="Pelin A."/>
            <person name="Brachmann A."/>
            <person name="Corradi N."/>
        </authorList>
    </citation>
    <scope>NUCLEOTIDE SEQUENCE [LARGE SCALE GENOMIC DNA]</scope>
    <source>
        <strain evidence="3 4">A4</strain>
    </source>
</reference>
<feature type="compositionally biased region" description="Acidic residues" evidence="2">
    <location>
        <begin position="98"/>
        <end position="120"/>
    </location>
</feature>
<keyword evidence="1" id="KW-0175">Coiled coil</keyword>
<dbReference type="Proteomes" id="UP000234323">
    <property type="component" value="Unassembled WGS sequence"/>
</dbReference>
<feature type="compositionally biased region" description="Basic residues" evidence="2">
    <location>
        <begin position="30"/>
        <end position="43"/>
    </location>
</feature>
<evidence type="ECO:0000256" key="1">
    <source>
        <dbReference type="SAM" id="Coils"/>
    </source>
</evidence>
<dbReference type="VEuPathDB" id="FungiDB:RhiirFUN_015816"/>
<dbReference type="VEuPathDB" id="FungiDB:RhiirA1_439956"/>
<gene>
    <name evidence="3" type="ORF">RhiirA4_547941</name>
</gene>
<dbReference type="EMBL" id="LLXI01001497">
    <property type="protein sequence ID" value="PKY53957.1"/>
    <property type="molecule type" value="Genomic_DNA"/>
</dbReference>
<comment type="caution">
    <text evidence="3">The sequence shown here is derived from an EMBL/GenBank/DDBJ whole genome shotgun (WGS) entry which is preliminary data.</text>
</comment>
<dbReference type="VEuPathDB" id="FungiDB:FUN_003401"/>
<sequence length="363" mass="42688">MISQKRLKDENCKQDEREVGEKRPMLKSPSVHHRENRKSRREKRRQEDKDKEERRIWKLASYNLSHVISRKNFSDKKRCKFLARTKCGEEPRIKSFSTEDEGSDSSEDIDDETTGSDSDDSVTRENWLSQNPISKIRITKGQGFTPKLSFYINNNATFLSLYKYNEWSTKSFDSRLEIMYGGRDNDKQPKELRTEASNYDNPRYPSYGGNLYQHYKSTIQKHKPKVFVEPQRKVSSFAQLNKDDEDNLRKLLELHLSDKELLSLNKSFEEQLSLIKTQKEQLEHITNLENIIKDLTTKLSEQETQIKTINDDNEENKKKFLNGTNDLFMVFGIDPITHLYSNSTGKWKIKKADIATMTSEKQY</sequence>
<evidence type="ECO:0000313" key="3">
    <source>
        <dbReference type="EMBL" id="PKY53957.1"/>
    </source>
</evidence>
<keyword evidence="4" id="KW-1185">Reference proteome</keyword>
<feature type="coiled-coil region" evidence="1">
    <location>
        <begin position="265"/>
        <end position="319"/>
    </location>
</feature>
<name>A0A2I1H4Z6_9GLOM</name>
<evidence type="ECO:0000256" key="2">
    <source>
        <dbReference type="SAM" id="MobiDB-lite"/>
    </source>
</evidence>
<evidence type="ECO:0000313" key="4">
    <source>
        <dbReference type="Proteomes" id="UP000234323"/>
    </source>
</evidence>
<proteinExistence type="predicted"/>
<accession>A0A2I1H4Z6</accession>
<protein>
    <submittedName>
        <fullName evidence="3">Uncharacterized protein</fullName>
    </submittedName>
</protein>
<feature type="region of interest" description="Disordered" evidence="2">
    <location>
        <begin position="1"/>
        <end position="52"/>
    </location>
</feature>
<feature type="compositionally biased region" description="Basic and acidic residues" evidence="2">
    <location>
        <begin position="1"/>
        <end position="24"/>
    </location>
</feature>
<organism evidence="3 4">
    <name type="scientific">Rhizophagus irregularis</name>
    <dbReference type="NCBI Taxonomy" id="588596"/>
    <lineage>
        <taxon>Eukaryota</taxon>
        <taxon>Fungi</taxon>
        <taxon>Fungi incertae sedis</taxon>
        <taxon>Mucoromycota</taxon>
        <taxon>Glomeromycotina</taxon>
        <taxon>Glomeromycetes</taxon>
        <taxon>Glomerales</taxon>
        <taxon>Glomeraceae</taxon>
        <taxon>Rhizophagus</taxon>
    </lineage>
</organism>